<evidence type="ECO:0000259" key="4">
    <source>
        <dbReference type="Pfam" id="PF03178"/>
    </source>
</evidence>
<dbReference type="InterPro" id="IPR058543">
    <property type="entry name" value="Beta-prop_RSE1/DDB1/CPSF1_2nd"/>
</dbReference>
<organism evidence="7 8">
    <name type="scientific">[Myrmecia] bisecta</name>
    <dbReference type="NCBI Taxonomy" id="41462"/>
    <lineage>
        <taxon>Eukaryota</taxon>
        <taxon>Viridiplantae</taxon>
        <taxon>Chlorophyta</taxon>
        <taxon>core chlorophytes</taxon>
        <taxon>Trebouxiophyceae</taxon>
        <taxon>Trebouxiales</taxon>
        <taxon>Trebouxiaceae</taxon>
        <taxon>Myrmecia</taxon>
    </lineage>
</organism>
<feature type="domain" description="RSE1/DDB1/CPSF1 C-terminal" evidence="4">
    <location>
        <begin position="1105"/>
        <end position="1421"/>
    </location>
</feature>
<gene>
    <name evidence="7" type="ORF">WJX72_004914</name>
</gene>
<dbReference type="Pfam" id="PF03178">
    <property type="entry name" value="CPSF_A"/>
    <property type="match status" value="1"/>
</dbReference>
<feature type="domain" description="RSE1/DDB1/CPSF1 first beta-propeller" evidence="5">
    <location>
        <begin position="7"/>
        <end position="235"/>
    </location>
</feature>
<dbReference type="GO" id="GO:0005634">
    <property type="term" value="C:nucleus"/>
    <property type="evidence" value="ECO:0007669"/>
    <property type="project" value="UniProtKB-SubCell"/>
</dbReference>
<keyword evidence="8" id="KW-1185">Reference proteome</keyword>
<dbReference type="Pfam" id="PF10433">
    <property type="entry name" value="Beta-prop_RSE1_1st"/>
    <property type="match status" value="1"/>
</dbReference>
<dbReference type="InterPro" id="IPR018846">
    <property type="entry name" value="Beta-prop_RSE1/DDB1/CPSF1_1st"/>
</dbReference>
<dbReference type="Gene3D" id="2.130.10.10">
    <property type="entry name" value="YVTN repeat-like/Quinoprotein amine dehydrogenase"/>
    <property type="match status" value="3"/>
</dbReference>
<sequence length="1474" mass="155682">MNRLWNHSQDVLLGKQTSLQLLEGRGSRELVSIWEQPVVGRIIDLGVLPYSADYRSRHLLPVLQGLDLAVLLTDAGKVMFVYFDVALHRFQIASEIPVFPAGLSHKEGGQMLAVDPHGRAIAVAGAGGGQQPQPQLQQQQQPEIDAPLGEEEEEEELPEVGAMRPPDRDATLGDIVSLAFLGGVGADQDCRLVVLSHSESTFTVHVIGWELSSRQLRRQYIFDWDADDAVLGPLGTPLHVTAIPDTLSAVAVVAQYGVVALDWAAADASVEPQAAWPTRLDLAGMPGLRDGSCYLHETPSPLRGAAERERAAADTVFGTPPGTAGSDSGGVVAAAEPAKRRQWAMRLENAVTQAHGCLACLLALPSGDVIVSVDKSNTDLLEPMGAAGLAVSPARRTFLARHAGLQRVGTLVEGGPIADFALGDPQHLGENKVYAACGRGSTGSIRILHTSRLVETLYESEADYLGVTGLWSLKACERNEAHCLVVLSFVSGSRAMAAGTTLCDVTDAVGLAETEQTLACGRVDDHVLAQVTHGCVLLCHMGRALNQESDPATFHSTRRPYFSATSLRDLDINAGSPARDPAQDAGSLPHGAMDAPCGWGDSATGQAQARSSADSMLSCSSTSRLSETSSGHGVRGPEDVWTPPDGASISTAEVTDGLVLASCSHIKGLIVLQVGATDYGDGQGATSSPGKRKRLHRHWSLTEACQHAMPAEASCVHIIPDASGAPDTKLCAVGTYAPSIELLRISHRPGQAQQALRVPAVADGDIPESVLLLPSRALDDSSSSSHRSGTHIEVLIGWRSGVLQQLQLPLPGSTPAPAAHPSHHASSAPAPAAHPSQGTSSVPVPAAHASHGASSAQQPPPSRWATARQLGGMPVFLSAMPDGYAAPCFAISDRLSLLDFAPASGLVTPTALALTDVIRAVPLVQPTEALSPEAGISSRFTLLCATQQGVLTLLDLSAQCRPSHMRTWPLQATPLKVAMLDSVPALAVLCSLAAPDGLNPQHELRCLDPVTGQQLACMSLQPREQGACLCVCSTAAAAASQNVPPGQPADSHIPGIPRPQAPREGPTAFDDIWEFPEEAPPAEGVRTESGQDGTAAAAASEAQTQVGEFLVVGTTRNMEPRVRADRETWLGRLLVLQVVGPRQPGTGPQLILVDQIKLSDPVHAVCYHRVGSEPSEPSHMRFVASVGKRLVSFELVGQRLYRGGWTPTRRVVTSLSWHPCHPGYLCAADPANSVVIYSFNAAATTEPFQAVCADAMSRPIADAVMVDRGWRALALSTLGQLVVLGPQRVYCGPERNMDTLAHFRTGEVALRMLPGDMRIQYESGSDEGQAGPSTSMEPGTPESWTIGTLQGSVREVRRLLPAQHAVLAAVERVLGRHPCTAPISGHRHAQYRSSTFVGPGVQGSWQSSQAINILDGDLLSQLPSLPQQVQQSILQGVQAEDFSSACTQEEAISLLPWAHSAAFVSALILHLLAD</sequence>
<keyword evidence="2" id="KW-0539">Nucleus</keyword>
<feature type="region of interest" description="Disordered" evidence="3">
    <location>
        <begin position="572"/>
        <end position="648"/>
    </location>
</feature>
<evidence type="ECO:0000259" key="6">
    <source>
        <dbReference type="Pfam" id="PF23726"/>
    </source>
</evidence>
<accession>A0AAW1R638</accession>
<name>A0AAW1R638_9CHLO</name>
<feature type="region of interest" description="Disordered" evidence="3">
    <location>
        <begin position="809"/>
        <end position="866"/>
    </location>
</feature>
<dbReference type="EMBL" id="JALJOR010000001">
    <property type="protein sequence ID" value="KAK9829276.1"/>
    <property type="molecule type" value="Genomic_DNA"/>
</dbReference>
<dbReference type="Proteomes" id="UP001489004">
    <property type="component" value="Unassembled WGS sequence"/>
</dbReference>
<feature type="region of interest" description="Disordered" evidence="3">
    <location>
        <begin position="1043"/>
        <end position="1068"/>
    </location>
</feature>
<dbReference type="InterPro" id="IPR004871">
    <property type="entry name" value="RSE1/DDB1/CPSF1_C"/>
</dbReference>
<dbReference type="GO" id="GO:0003676">
    <property type="term" value="F:nucleic acid binding"/>
    <property type="evidence" value="ECO:0007669"/>
    <property type="project" value="InterPro"/>
</dbReference>
<evidence type="ECO:0000256" key="2">
    <source>
        <dbReference type="ARBA" id="ARBA00023242"/>
    </source>
</evidence>
<dbReference type="Pfam" id="PF23726">
    <property type="entry name" value="Beta-prop_RSE1_2nd"/>
    <property type="match status" value="1"/>
</dbReference>
<evidence type="ECO:0000256" key="3">
    <source>
        <dbReference type="SAM" id="MobiDB-lite"/>
    </source>
</evidence>
<feature type="region of interest" description="Disordered" evidence="3">
    <location>
        <begin position="1321"/>
        <end position="1346"/>
    </location>
</feature>
<dbReference type="PANTHER" id="PTHR10644">
    <property type="entry name" value="DNA REPAIR/RNA PROCESSING CPSF FAMILY"/>
    <property type="match status" value="1"/>
</dbReference>
<reference evidence="7 8" key="1">
    <citation type="journal article" date="2024" name="Nat. Commun.">
        <title>Phylogenomics reveals the evolutionary origins of lichenization in chlorophyte algae.</title>
        <authorList>
            <person name="Puginier C."/>
            <person name="Libourel C."/>
            <person name="Otte J."/>
            <person name="Skaloud P."/>
            <person name="Haon M."/>
            <person name="Grisel S."/>
            <person name="Petersen M."/>
            <person name="Berrin J.G."/>
            <person name="Delaux P.M."/>
            <person name="Dal Grande F."/>
            <person name="Keller J."/>
        </authorList>
    </citation>
    <scope>NUCLEOTIDE SEQUENCE [LARGE SCALE GENOMIC DNA]</scope>
    <source>
        <strain evidence="7 8">SAG 2043</strain>
    </source>
</reference>
<dbReference type="InterPro" id="IPR050358">
    <property type="entry name" value="RSE1/DDB1/CFT1"/>
</dbReference>
<evidence type="ECO:0000313" key="8">
    <source>
        <dbReference type="Proteomes" id="UP001489004"/>
    </source>
</evidence>
<evidence type="ECO:0000259" key="5">
    <source>
        <dbReference type="Pfam" id="PF10433"/>
    </source>
</evidence>
<comment type="caution">
    <text evidence="7">The sequence shown here is derived from an EMBL/GenBank/DDBJ whole genome shotgun (WGS) entry which is preliminary data.</text>
</comment>
<evidence type="ECO:0000313" key="7">
    <source>
        <dbReference type="EMBL" id="KAK9829276.1"/>
    </source>
</evidence>
<feature type="compositionally biased region" description="Low complexity" evidence="3">
    <location>
        <begin position="809"/>
        <end position="857"/>
    </location>
</feature>
<feature type="compositionally biased region" description="Polar residues" evidence="3">
    <location>
        <begin position="603"/>
        <end position="614"/>
    </location>
</feature>
<comment type="subcellular location">
    <subcellularLocation>
        <location evidence="1">Nucleus</location>
    </subcellularLocation>
</comment>
<feature type="compositionally biased region" description="Polar residues" evidence="3">
    <location>
        <begin position="1331"/>
        <end position="1346"/>
    </location>
</feature>
<proteinExistence type="predicted"/>
<dbReference type="InterPro" id="IPR015943">
    <property type="entry name" value="WD40/YVTN_repeat-like_dom_sf"/>
</dbReference>
<evidence type="ECO:0000256" key="1">
    <source>
        <dbReference type="ARBA" id="ARBA00004123"/>
    </source>
</evidence>
<feature type="compositionally biased region" description="Low complexity" evidence="3">
    <location>
        <begin position="615"/>
        <end position="630"/>
    </location>
</feature>
<feature type="region of interest" description="Disordered" evidence="3">
    <location>
        <begin position="124"/>
        <end position="143"/>
    </location>
</feature>
<feature type="compositionally biased region" description="Low complexity" evidence="3">
    <location>
        <begin position="131"/>
        <end position="142"/>
    </location>
</feature>
<protein>
    <submittedName>
        <fullName evidence="7">Uncharacterized protein</fullName>
    </submittedName>
</protein>
<feature type="domain" description="RSE1/DDB1/CPSF1 second beta-propeller" evidence="6">
    <location>
        <begin position="466"/>
        <end position="543"/>
    </location>
</feature>